<dbReference type="PANTHER" id="PTHR11319">
    <property type="entry name" value="G PROTEIN-COUPLED RECEPTOR-RELATED"/>
    <property type="match status" value="1"/>
</dbReference>
<accession>A5UKD8</accession>
<evidence type="ECO:0000313" key="3">
    <source>
        <dbReference type="Proteomes" id="UP000001992"/>
    </source>
</evidence>
<dbReference type="EnsemblBacteria" id="ABQ86666">
    <property type="protein sequence ID" value="ABQ86666"/>
    <property type="gene ID" value="Msm_0461"/>
</dbReference>
<dbReference type="BioCyc" id="MSMI420247:GHWZ-467-MONOMER"/>
<dbReference type="HOGENOM" id="CLU_295055_0_0_2"/>
<gene>
    <name evidence="2" type="ordered locus">Msm_0461</name>
</gene>
<dbReference type="eggNOG" id="arCOG02486">
    <property type="taxonomic scope" value="Archaea"/>
</dbReference>
<dbReference type="InterPro" id="IPR011050">
    <property type="entry name" value="Pectin_lyase_fold/virulence"/>
</dbReference>
<dbReference type="InterPro" id="IPR006626">
    <property type="entry name" value="PbH1"/>
</dbReference>
<dbReference type="PANTHER" id="PTHR11319:SF35">
    <property type="entry name" value="OUTER MEMBRANE PROTEIN PMPC-RELATED"/>
    <property type="match status" value="1"/>
</dbReference>
<dbReference type="SMART" id="SM00710">
    <property type="entry name" value="PbH1"/>
    <property type="match status" value="10"/>
</dbReference>
<dbReference type="Gene3D" id="2.60.40.10">
    <property type="entry name" value="Immunoglobulins"/>
    <property type="match status" value="1"/>
</dbReference>
<dbReference type="InterPro" id="IPR013783">
    <property type="entry name" value="Ig-like_fold"/>
</dbReference>
<dbReference type="SUPFAM" id="SSF51126">
    <property type="entry name" value="Pectin lyase-like"/>
    <property type="match status" value="2"/>
</dbReference>
<evidence type="ECO:0000313" key="2">
    <source>
        <dbReference type="EMBL" id="ABQ86666.1"/>
    </source>
</evidence>
<dbReference type="KEGG" id="msi:Msm_0461"/>
<dbReference type="Proteomes" id="UP000001992">
    <property type="component" value="Chromosome"/>
</dbReference>
<dbReference type="PATRIC" id="fig|420247.28.peg.460"/>
<evidence type="ECO:0000259" key="1">
    <source>
        <dbReference type="Pfam" id="PF13229"/>
    </source>
</evidence>
<dbReference type="eggNOG" id="arCOG02555">
    <property type="taxonomic scope" value="Archaea"/>
</dbReference>
<feature type="domain" description="Right handed beta helix" evidence="1">
    <location>
        <begin position="397"/>
        <end position="550"/>
    </location>
</feature>
<keyword evidence="3" id="KW-1185">Reference proteome</keyword>
<dbReference type="AlphaFoldDB" id="A5UKD8"/>
<protein>
    <submittedName>
        <fullName evidence="2">Adhesin-like protein</fullName>
    </submittedName>
</protein>
<sequence>MFKDKFLIFIILIIALLSISVASAEDVSSNATDTQESVILTHDDLSTKTTTSTYDENTSLEYDNSQSENILETYKEDVNFSNENTLGDVESSDDTAFFNNDLISSNEPTTQNNIIHNEKLVSKSFTQLKEEIELASDTLTLDSNYKMTANEENSFKNGISIFKNINIDGNGFTIDANNLKMIFKIGNRFSVSLSITISNCNLVNCAFYNYGSDSSLTVNNCNFINSLDYAIYNAGSDSSLSISNCNLVNSKISNSDSSLTVNNCNFINGSIESSDSSLIVRNCNFVNSRIYNGGYDSSLIVRNCSFINNTAYNGGCAIYNSGSGLTVNNCSFINNTATNDWGSAIYNSGSGLTVNNCSFINNTANNGAGAIYNTESGLTVSNCSFINNTANNGAGAIYNSGSGLTVSNCSFINNTANNGGAIHSSCSNSTIVNCNFINNIANNGAGAIHSSCSNSTISSCNFINNTANHAGAIYNAGSDSTMMNCNFINNIANNGGAIHSSCSNSTIVNCNFINNTANNGGAIHNFGSITVSNSKFKDNNASKGVAIYNDVYSQISIGTINLNNNTYSGINNGKTYIYNIGTILTPVTITVLENKTVNCRYNNEITLFATITTSFDGASVAGGTLNFIIGRSTISTVATSNDNGTYNYTYKVPFRNISEIISASYNNASNAYVYSGILDSRNVTSVNIIVNNVVMIYKDGSRLYATLLDAKGNPLINTALSFTINGATYNKTTDLKGIASIALNLEHGIYNAVISYAGNKMYKPSSVNSTVTIKSSITGQNIVKMYQNDTRFYAKFIDSTGKALTNTEVKFNIHGVFYTKKTDKDGVADMGIMLRPGTYILTAYNPVTGEEKGFNITIRSLIVQNDLTKYYSNASKFQATIYNKDGSLAVGKNITFNINGVFYTKTTDSNGVASLGIALRPENYTITTMYDGLDIGNKVKVIPTLVTKDLNMKHLDGSNFTALTLDGQGKPLANQNISFNVNGVFYHKVTNKDGIASLGIRLMSGEYIITSYWNNFQTGNTIKINP</sequence>
<dbReference type="Pfam" id="PF13229">
    <property type="entry name" value="Beta_helix"/>
    <property type="match status" value="1"/>
</dbReference>
<name>A5UKD8_METS3</name>
<dbReference type="InterPro" id="IPR039448">
    <property type="entry name" value="Beta_helix"/>
</dbReference>
<dbReference type="EMBL" id="CP000678">
    <property type="protein sequence ID" value="ABQ86666.1"/>
    <property type="molecule type" value="Genomic_DNA"/>
</dbReference>
<reference evidence="2 3" key="1">
    <citation type="journal article" date="2007" name="Proc. Natl. Acad. Sci. U.S.A.">
        <title>Genomic and metabolic adaptations of Methanobrevibacter smithii to the human gut.</title>
        <authorList>
            <person name="Samuel B.S."/>
            <person name="Hansen E.E."/>
            <person name="Manchester J.K."/>
            <person name="Coutinho P.M."/>
            <person name="Henrissat B."/>
            <person name="Fulton R."/>
            <person name="Latreille P."/>
            <person name="Kim K."/>
            <person name="Wilson R.K."/>
            <person name="Gordon J.I."/>
        </authorList>
    </citation>
    <scope>NUCLEOTIDE SEQUENCE [LARGE SCALE GENOMIC DNA]</scope>
    <source>
        <strain evidence="3">ATCC 35061 / DSM 861 / OCM 144 / PS</strain>
    </source>
</reference>
<organism evidence="2 3">
    <name type="scientific">Methanobrevibacter smithii (strain ATCC 35061 / DSM 861 / OCM 144 / PS)</name>
    <dbReference type="NCBI Taxonomy" id="420247"/>
    <lineage>
        <taxon>Archaea</taxon>
        <taxon>Methanobacteriati</taxon>
        <taxon>Methanobacteriota</taxon>
        <taxon>Methanomada group</taxon>
        <taxon>Methanobacteria</taxon>
        <taxon>Methanobacteriales</taxon>
        <taxon>Methanobacteriaceae</taxon>
        <taxon>Methanobrevibacter</taxon>
    </lineage>
</organism>
<proteinExistence type="predicted"/>
<dbReference type="STRING" id="420247.Msm_0461"/>